<dbReference type="Pfam" id="PF04542">
    <property type="entry name" value="Sigma70_r2"/>
    <property type="match status" value="1"/>
</dbReference>
<protein>
    <submittedName>
        <fullName evidence="7">RNA polymerase sigma-70 factor</fullName>
    </submittedName>
</protein>
<dbReference type="Gene3D" id="1.10.10.10">
    <property type="entry name" value="Winged helix-like DNA-binding domain superfamily/Winged helix DNA-binding domain"/>
    <property type="match status" value="1"/>
</dbReference>
<keyword evidence="2" id="KW-0805">Transcription regulation</keyword>
<evidence type="ECO:0000259" key="5">
    <source>
        <dbReference type="Pfam" id="PF04542"/>
    </source>
</evidence>
<dbReference type="SUPFAM" id="SSF88946">
    <property type="entry name" value="Sigma2 domain of RNA polymerase sigma factors"/>
    <property type="match status" value="1"/>
</dbReference>
<dbReference type="InterPro" id="IPR014284">
    <property type="entry name" value="RNA_pol_sigma-70_dom"/>
</dbReference>
<dbReference type="InterPro" id="IPR036388">
    <property type="entry name" value="WH-like_DNA-bd_sf"/>
</dbReference>
<keyword evidence="8" id="KW-1185">Reference proteome</keyword>
<dbReference type="RefSeq" id="WP_136901160.1">
    <property type="nucleotide sequence ID" value="NZ_SUME01000003.1"/>
</dbReference>
<gene>
    <name evidence="7" type="ORF">FAZ15_10020</name>
</gene>
<evidence type="ECO:0000313" key="7">
    <source>
        <dbReference type="EMBL" id="TJZ61514.1"/>
    </source>
</evidence>
<keyword evidence="4" id="KW-0804">Transcription</keyword>
<dbReference type="InterPro" id="IPR013324">
    <property type="entry name" value="RNA_pol_sigma_r3/r4-like"/>
</dbReference>
<name>A0A4U0PFG0_9SPHI</name>
<dbReference type="OrthoDB" id="799938at2"/>
<dbReference type="InterPro" id="IPR014327">
    <property type="entry name" value="RNA_pol_sigma70_bacteroid"/>
</dbReference>
<dbReference type="EMBL" id="SUME01000003">
    <property type="protein sequence ID" value="TJZ61514.1"/>
    <property type="molecule type" value="Genomic_DNA"/>
</dbReference>
<dbReference type="Pfam" id="PF08281">
    <property type="entry name" value="Sigma70_r4_2"/>
    <property type="match status" value="1"/>
</dbReference>
<accession>A0A4U0PFG0</accession>
<dbReference type="GO" id="GO:0006352">
    <property type="term" value="P:DNA-templated transcription initiation"/>
    <property type="evidence" value="ECO:0007669"/>
    <property type="project" value="InterPro"/>
</dbReference>
<comment type="caution">
    <text evidence="7">The sequence shown here is derived from an EMBL/GenBank/DDBJ whole genome shotgun (WGS) entry which is preliminary data.</text>
</comment>
<evidence type="ECO:0000259" key="6">
    <source>
        <dbReference type="Pfam" id="PF08281"/>
    </source>
</evidence>
<organism evidence="7 8">
    <name type="scientific">Sphingobacterium olei</name>
    <dbReference type="NCBI Taxonomy" id="2571155"/>
    <lineage>
        <taxon>Bacteria</taxon>
        <taxon>Pseudomonadati</taxon>
        <taxon>Bacteroidota</taxon>
        <taxon>Sphingobacteriia</taxon>
        <taxon>Sphingobacteriales</taxon>
        <taxon>Sphingobacteriaceae</taxon>
        <taxon>Sphingobacterium</taxon>
    </lineage>
</organism>
<dbReference type="GO" id="GO:0003677">
    <property type="term" value="F:DNA binding"/>
    <property type="evidence" value="ECO:0007669"/>
    <property type="project" value="InterPro"/>
</dbReference>
<dbReference type="InterPro" id="IPR039425">
    <property type="entry name" value="RNA_pol_sigma-70-like"/>
</dbReference>
<evidence type="ECO:0000256" key="2">
    <source>
        <dbReference type="ARBA" id="ARBA00023015"/>
    </source>
</evidence>
<dbReference type="Proteomes" id="UP000306808">
    <property type="component" value="Unassembled WGS sequence"/>
</dbReference>
<dbReference type="GO" id="GO:0016987">
    <property type="term" value="F:sigma factor activity"/>
    <property type="evidence" value="ECO:0007669"/>
    <property type="project" value="UniProtKB-KW"/>
</dbReference>
<dbReference type="PANTHER" id="PTHR43133">
    <property type="entry name" value="RNA POLYMERASE ECF-TYPE SIGMA FACTO"/>
    <property type="match status" value="1"/>
</dbReference>
<evidence type="ECO:0000313" key="8">
    <source>
        <dbReference type="Proteomes" id="UP000306808"/>
    </source>
</evidence>
<feature type="domain" description="RNA polymerase sigma-70 region 2" evidence="5">
    <location>
        <begin position="28"/>
        <end position="93"/>
    </location>
</feature>
<evidence type="ECO:0000256" key="4">
    <source>
        <dbReference type="ARBA" id="ARBA00023163"/>
    </source>
</evidence>
<feature type="domain" description="RNA polymerase sigma factor 70 region 4 type 2" evidence="6">
    <location>
        <begin position="124"/>
        <end position="175"/>
    </location>
</feature>
<sequence>MYYPTLDNESVLLRRVAEGHQASFDSIYRFYIDRVYSFALHIVKDKEWAYEIVQDVFMKLWQYGKELLKIENLYAWLRTIARNQALQVIRRRALEMRVEKELAASWKEARNTTDDTIFYNEAQRILDRAINQLTPQQRKVYICCHMEGCSYEEVASRLGLSKLTVQTHMKQALRSIRQFVIQNYQTIFLLLLLEWLN</sequence>
<dbReference type="CDD" id="cd06171">
    <property type="entry name" value="Sigma70_r4"/>
    <property type="match status" value="1"/>
</dbReference>
<dbReference type="SUPFAM" id="SSF88659">
    <property type="entry name" value="Sigma3 and sigma4 domains of RNA polymerase sigma factors"/>
    <property type="match status" value="1"/>
</dbReference>
<comment type="similarity">
    <text evidence="1">Belongs to the sigma-70 factor family. ECF subfamily.</text>
</comment>
<dbReference type="InterPro" id="IPR013249">
    <property type="entry name" value="RNA_pol_sigma70_r4_t2"/>
</dbReference>
<dbReference type="NCBIfam" id="TIGR02985">
    <property type="entry name" value="Sig70_bacteroi1"/>
    <property type="match status" value="1"/>
</dbReference>
<keyword evidence="3" id="KW-0731">Sigma factor</keyword>
<dbReference type="Gene3D" id="1.10.1740.10">
    <property type="match status" value="1"/>
</dbReference>
<reference evidence="7 8" key="1">
    <citation type="submission" date="2019-04" db="EMBL/GenBank/DDBJ databases">
        <title>Sphingobacterium olei sp. nov., isolated from oil-contaminated soil.</title>
        <authorList>
            <person name="Liu B."/>
        </authorList>
    </citation>
    <scope>NUCLEOTIDE SEQUENCE [LARGE SCALE GENOMIC DNA]</scope>
    <source>
        <strain evidence="7 8">HAL-9</strain>
    </source>
</reference>
<dbReference type="InterPro" id="IPR007627">
    <property type="entry name" value="RNA_pol_sigma70_r2"/>
</dbReference>
<evidence type="ECO:0000256" key="1">
    <source>
        <dbReference type="ARBA" id="ARBA00010641"/>
    </source>
</evidence>
<proteinExistence type="inferred from homology"/>
<dbReference type="NCBIfam" id="TIGR02937">
    <property type="entry name" value="sigma70-ECF"/>
    <property type="match status" value="1"/>
</dbReference>
<dbReference type="InterPro" id="IPR013325">
    <property type="entry name" value="RNA_pol_sigma_r2"/>
</dbReference>
<dbReference type="PANTHER" id="PTHR43133:SF46">
    <property type="entry name" value="RNA POLYMERASE SIGMA-70 FACTOR ECF SUBFAMILY"/>
    <property type="match status" value="1"/>
</dbReference>
<dbReference type="AlphaFoldDB" id="A0A4U0PFG0"/>
<evidence type="ECO:0000256" key="3">
    <source>
        <dbReference type="ARBA" id="ARBA00023082"/>
    </source>
</evidence>